<evidence type="ECO:0000256" key="3">
    <source>
        <dbReference type="ARBA" id="ARBA00009548"/>
    </source>
</evidence>
<dbReference type="SMART" id="SM01044">
    <property type="entry name" value="Btz"/>
    <property type="match status" value="1"/>
</dbReference>
<reference evidence="15" key="1">
    <citation type="journal article" date="2023" name="Mol. Phylogenet. Evol.">
        <title>Genome-scale phylogeny and comparative genomics of the fungal order Sordariales.</title>
        <authorList>
            <person name="Hensen N."/>
            <person name="Bonometti L."/>
            <person name="Westerberg I."/>
            <person name="Brannstrom I.O."/>
            <person name="Guillou S."/>
            <person name="Cros-Aarteil S."/>
            <person name="Calhoun S."/>
            <person name="Haridas S."/>
            <person name="Kuo A."/>
            <person name="Mondo S."/>
            <person name="Pangilinan J."/>
            <person name="Riley R."/>
            <person name="LaButti K."/>
            <person name="Andreopoulos B."/>
            <person name="Lipzen A."/>
            <person name="Chen C."/>
            <person name="Yan M."/>
            <person name="Daum C."/>
            <person name="Ng V."/>
            <person name="Clum A."/>
            <person name="Steindorff A."/>
            <person name="Ohm R.A."/>
            <person name="Martin F."/>
            <person name="Silar P."/>
            <person name="Natvig D.O."/>
            <person name="Lalanne C."/>
            <person name="Gautier V."/>
            <person name="Ament-Velasquez S.L."/>
            <person name="Kruys A."/>
            <person name="Hutchinson M.I."/>
            <person name="Powell A.J."/>
            <person name="Barry K."/>
            <person name="Miller A.N."/>
            <person name="Grigoriev I.V."/>
            <person name="Debuchy R."/>
            <person name="Gladieux P."/>
            <person name="Hiltunen Thoren M."/>
            <person name="Johannesson H."/>
        </authorList>
    </citation>
    <scope>NUCLEOTIDE SEQUENCE</scope>
    <source>
        <strain evidence="15">PSN309</strain>
    </source>
</reference>
<evidence type="ECO:0000256" key="4">
    <source>
        <dbReference type="ARBA" id="ARBA00022448"/>
    </source>
</evidence>
<evidence type="ECO:0000313" key="15">
    <source>
        <dbReference type="EMBL" id="KAK4191461.1"/>
    </source>
</evidence>
<evidence type="ECO:0000256" key="2">
    <source>
        <dbReference type="ARBA" id="ARBA00004496"/>
    </source>
</evidence>
<evidence type="ECO:0000256" key="8">
    <source>
        <dbReference type="ARBA" id="ARBA00022845"/>
    </source>
</evidence>
<feature type="domain" description="Btz" evidence="14">
    <location>
        <begin position="139"/>
        <end position="272"/>
    </location>
</feature>
<evidence type="ECO:0000256" key="10">
    <source>
        <dbReference type="ARBA" id="ARBA00023161"/>
    </source>
</evidence>
<dbReference type="GO" id="GO:0006417">
    <property type="term" value="P:regulation of translation"/>
    <property type="evidence" value="ECO:0007669"/>
    <property type="project" value="UniProtKB-KW"/>
</dbReference>
<dbReference type="GO" id="GO:0035145">
    <property type="term" value="C:exon-exon junction complex"/>
    <property type="evidence" value="ECO:0007669"/>
    <property type="project" value="InterPro"/>
</dbReference>
<evidence type="ECO:0000256" key="9">
    <source>
        <dbReference type="ARBA" id="ARBA00022884"/>
    </source>
</evidence>
<organism evidence="15 16">
    <name type="scientific">Podospora australis</name>
    <dbReference type="NCBI Taxonomy" id="1536484"/>
    <lineage>
        <taxon>Eukaryota</taxon>
        <taxon>Fungi</taxon>
        <taxon>Dikarya</taxon>
        <taxon>Ascomycota</taxon>
        <taxon>Pezizomycotina</taxon>
        <taxon>Sordariomycetes</taxon>
        <taxon>Sordariomycetidae</taxon>
        <taxon>Sordariales</taxon>
        <taxon>Podosporaceae</taxon>
        <taxon>Podospora</taxon>
    </lineage>
</organism>
<evidence type="ECO:0000256" key="6">
    <source>
        <dbReference type="ARBA" id="ARBA00022664"/>
    </source>
</evidence>
<feature type="compositionally biased region" description="Acidic residues" evidence="13">
    <location>
        <begin position="47"/>
        <end position="59"/>
    </location>
</feature>
<dbReference type="GO" id="GO:0051028">
    <property type="term" value="P:mRNA transport"/>
    <property type="evidence" value="ECO:0007669"/>
    <property type="project" value="UniProtKB-KW"/>
</dbReference>
<keyword evidence="9" id="KW-0694">RNA-binding</keyword>
<feature type="compositionally biased region" description="Polar residues" evidence="13">
    <location>
        <begin position="492"/>
        <end position="510"/>
    </location>
</feature>
<reference evidence="15" key="2">
    <citation type="submission" date="2023-05" db="EMBL/GenBank/DDBJ databases">
        <authorList>
            <consortium name="Lawrence Berkeley National Laboratory"/>
            <person name="Steindorff A."/>
            <person name="Hensen N."/>
            <person name="Bonometti L."/>
            <person name="Westerberg I."/>
            <person name="Brannstrom I.O."/>
            <person name="Guillou S."/>
            <person name="Cros-Aarteil S."/>
            <person name="Calhoun S."/>
            <person name="Haridas S."/>
            <person name="Kuo A."/>
            <person name="Mondo S."/>
            <person name="Pangilinan J."/>
            <person name="Riley R."/>
            <person name="Labutti K."/>
            <person name="Andreopoulos B."/>
            <person name="Lipzen A."/>
            <person name="Chen C."/>
            <person name="Yanf M."/>
            <person name="Daum C."/>
            <person name="Ng V."/>
            <person name="Clum A."/>
            <person name="Ohm R."/>
            <person name="Martin F."/>
            <person name="Silar P."/>
            <person name="Natvig D."/>
            <person name="Lalanne C."/>
            <person name="Gautier V."/>
            <person name="Ament-Velasquez S.L."/>
            <person name="Kruys A."/>
            <person name="Hutchinson M.I."/>
            <person name="Powell A.J."/>
            <person name="Barry K."/>
            <person name="Miller A.N."/>
            <person name="Grigoriev I.V."/>
            <person name="Debuchy R."/>
            <person name="Gladieux P."/>
            <person name="Thoren M.H."/>
            <person name="Johannesson H."/>
        </authorList>
    </citation>
    <scope>NUCLEOTIDE SEQUENCE</scope>
    <source>
        <strain evidence="15">PSN309</strain>
    </source>
</reference>
<dbReference type="EMBL" id="MU864359">
    <property type="protein sequence ID" value="KAK4191461.1"/>
    <property type="molecule type" value="Genomic_DNA"/>
</dbReference>
<feature type="region of interest" description="Disordered" evidence="13">
    <location>
        <begin position="111"/>
        <end position="131"/>
    </location>
</feature>
<protein>
    <submittedName>
        <fullName evidence="15">CASC3/Barentsz eIF4AIII binding-domain-containing protein</fullName>
    </submittedName>
</protein>
<dbReference type="GO" id="GO:0008380">
    <property type="term" value="P:RNA splicing"/>
    <property type="evidence" value="ECO:0007669"/>
    <property type="project" value="UniProtKB-KW"/>
</dbReference>
<keyword evidence="7" id="KW-0509">mRNA transport</keyword>
<dbReference type="GO" id="GO:0003729">
    <property type="term" value="F:mRNA binding"/>
    <property type="evidence" value="ECO:0007669"/>
    <property type="project" value="InterPro"/>
</dbReference>
<dbReference type="Proteomes" id="UP001302126">
    <property type="component" value="Unassembled WGS sequence"/>
</dbReference>
<comment type="similarity">
    <text evidence="3">Belongs to the CASC3 family.</text>
</comment>
<feature type="compositionally biased region" description="Polar residues" evidence="13">
    <location>
        <begin position="460"/>
        <end position="479"/>
    </location>
</feature>
<keyword evidence="12" id="KW-0539">Nucleus</keyword>
<keyword evidence="6" id="KW-0507">mRNA processing</keyword>
<sequence length="723" mass="78672">MAPAGPQGRRAKGPRRRREDDEEEEGGPDALEVDDDSMSDASSDEHDPADDSDTSDVDEASPTLPTPHKSLGNGAAKHGYRRPADVVAGKAPAATVETVIADADTMLNQLSISEDKEHQGEELNFDDIKSAPSVKEDSAPIIVSSVLNQAPKSPVVEQKRREHEEYRRKRDEDPTFVPNRGGFFLHDHRGAGPAANGFRPFTQRNRGGRGGRGGAFGGQFAPISRQFDNPADPTMRGPWQHDMHDEVIQPPAVVHRPSRYIPLHEGPPNGNGIIPHAPAPKGPINRSMSTEKPFGTTNIRVFIPSLMKEPKLFQGIVLKNYTKLPDHRPPLRRDKPVRISLPDHGPPLMPRYIYPAQDRSFIFIPRSLRPNQQRTRGRGPRSVLGSGGFSRRTSVWGGSVIGSMYSPSIAMSRRSSIAPSVGREFMLSPTGSAYSRPPLPHDASKPVVRLPPFMQPPVQPNTAENGFPASESSLNTLPQPHTYPLPQKPAFQETTPSSLPMHQPRPQKTVSVENIESPVRQSANAASPYQHAFHHQVPPHVSGGLGPESHARHPSYNSQYSSATPLSQIPERAIHAAPFQPNTFGQPPPNYYPQTYPVMPPQQGYYYPQGYPNTIAPNASAPAFIPAGPPQGGPVNYAASAQGDAQSGQPAGQTSSQNLVTQELNGTVYYFNASELPAVSGFPAYPAPQQYTPGMVGMTSVMPPGPDQFYYSQPTPGMVYFPQ</sequence>
<keyword evidence="5" id="KW-0963">Cytoplasm</keyword>
<evidence type="ECO:0000256" key="7">
    <source>
        <dbReference type="ARBA" id="ARBA00022816"/>
    </source>
</evidence>
<keyword evidence="11" id="KW-0508">mRNA splicing</keyword>
<feature type="region of interest" description="Disordered" evidence="13">
    <location>
        <begin position="153"/>
        <end position="215"/>
    </location>
</feature>
<evidence type="ECO:0000256" key="11">
    <source>
        <dbReference type="ARBA" id="ARBA00023187"/>
    </source>
</evidence>
<keyword evidence="8" id="KW-0810">Translation regulation</keyword>
<dbReference type="GO" id="GO:0005737">
    <property type="term" value="C:cytoplasm"/>
    <property type="evidence" value="ECO:0007669"/>
    <property type="project" value="UniProtKB-SubCell"/>
</dbReference>
<feature type="region of interest" description="Disordered" evidence="13">
    <location>
        <begin position="1"/>
        <end position="80"/>
    </location>
</feature>
<accession>A0AAN6X1D2</accession>
<evidence type="ECO:0000256" key="13">
    <source>
        <dbReference type="SAM" id="MobiDB-lite"/>
    </source>
</evidence>
<feature type="region of interest" description="Disordered" evidence="13">
    <location>
        <begin position="429"/>
        <end position="510"/>
    </location>
</feature>
<comment type="subcellular location">
    <subcellularLocation>
        <location evidence="2">Cytoplasm</location>
    </subcellularLocation>
    <subcellularLocation>
        <location evidence="1">Nucleus</location>
    </subcellularLocation>
</comment>
<proteinExistence type="inferred from homology"/>
<keyword evidence="4" id="KW-0813">Transport</keyword>
<feature type="compositionally biased region" description="Acidic residues" evidence="13">
    <location>
        <begin position="20"/>
        <end position="38"/>
    </location>
</feature>
<dbReference type="GO" id="GO:0006397">
    <property type="term" value="P:mRNA processing"/>
    <property type="evidence" value="ECO:0007669"/>
    <property type="project" value="UniProtKB-KW"/>
</dbReference>
<feature type="compositionally biased region" description="Basic and acidic residues" evidence="13">
    <location>
        <begin position="157"/>
        <end position="173"/>
    </location>
</feature>
<keyword evidence="16" id="KW-1185">Reference proteome</keyword>
<dbReference type="Pfam" id="PF09405">
    <property type="entry name" value="Btz"/>
    <property type="match status" value="1"/>
</dbReference>
<evidence type="ECO:0000313" key="16">
    <source>
        <dbReference type="Proteomes" id="UP001302126"/>
    </source>
</evidence>
<feature type="region of interest" description="Disordered" evidence="13">
    <location>
        <begin position="535"/>
        <end position="565"/>
    </location>
</feature>
<evidence type="ECO:0000256" key="12">
    <source>
        <dbReference type="ARBA" id="ARBA00023242"/>
    </source>
</evidence>
<dbReference type="AlphaFoldDB" id="A0AAN6X1D2"/>
<feature type="compositionally biased region" description="Polar residues" evidence="13">
    <location>
        <begin position="555"/>
        <end position="565"/>
    </location>
</feature>
<name>A0AAN6X1D2_9PEZI</name>
<keyword evidence="10" id="KW-0866">Nonsense-mediated mRNA decay</keyword>
<gene>
    <name evidence="15" type="ORF">QBC35DRAFT_13966</name>
</gene>
<evidence type="ECO:0000256" key="5">
    <source>
        <dbReference type="ARBA" id="ARBA00022490"/>
    </source>
</evidence>
<dbReference type="GO" id="GO:0000184">
    <property type="term" value="P:nuclear-transcribed mRNA catabolic process, nonsense-mediated decay"/>
    <property type="evidence" value="ECO:0007669"/>
    <property type="project" value="UniProtKB-KW"/>
</dbReference>
<dbReference type="InterPro" id="IPR018545">
    <property type="entry name" value="Btz_dom"/>
</dbReference>
<evidence type="ECO:0000256" key="1">
    <source>
        <dbReference type="ARBA" id="ARBA00004123"/>
    </source>
</evidence>
<evidence type="ECO:0000259" key="14">
    <source>
        <dbReference type="SMART" id="SM01044"/>
    </source>
</evidence>
<feature type="compositionally biased region" description="Basic and acidic residues" evidence="13">
    <location>
        <begin position="113"/>
        <end position="131"/>
    </location>
</feature>
<comment type="caution">
    <text evidence="15">The sequence shown here is derived from an EMBL/GenBank/DDBJ whole genome shotgun (WGS) entry which is preliminary data.</text>
</comment>